<sequence>MSKKNEALKSVKNILNESVGEIMEEGEKGIKELAKKLINFQEEIESARKALEEICNKIEKELEAPKNSDGAVKTQLEGELRQYKRILSNVEDFENRPKGNIINELQKIKKQYLTKTGWKQLGCSAVGAVAGSLSAMSVAAVSSEVWPTLEVRLPAELPTAAEISPERSILGDHVLNIKPSSSG</sequence>
<keyword evidence="3" id="KW-1185">Reference proteome</keyword>
<gene>
    <name evidence="2" type="ORF">A7C91_04525</name>
</gene>
<evidence type="ECO:0000256" key="1">
    <source>
        <dbReference type="SAM" id="Coils"/>
    </source>
</evidence>
<keyword evidence="1" id="KW-0175">Coiled coil</keyword>
<name>A0A172WGM8_9EURY</name>
<dbReference type="AlphaFoldDB" id="A0A172WGM8"/>
<organism evidence="2 3">
    <name type="scientific">Thermococcus piezophilus</name>
    <dbReference type="NCBI Taxonomy" id="1712654"/>
    <lineage>
        <taxon>Archaea</taxon>
        <taxon>Methanobacteriati</taxon>
        <taxon>Methanobacteriota</taxon>
        <taxon>Thermococci</taxon>
        <taxon>Thermococcales</taxon>
        <taxon>Thermococcaceae</taxon>
        <taxon>Thermococcus</taxon>
    </lineage>
</organism>
<dbReference type="Proteomes" id="UP000076969">
    <property type="component" value="Chromosome"/>
</dbReference>
<reference evidence="3" key="1">
    <citation type="journal article" date="2016" name="Syst. Appl. Microbiol.">
        <title>Thermococcus piezophilus sp. nov., a novel hyperthermophilic and piezophilic archaeon with a broad pressure range for growth, isolated from a deepest hydrothermal vent at the Mid-Cayman Rise.</title>
        <authorList>
            <person name="Dalmasso C."/>
            <person name="Oger P."/>
            <person name="Selva G."/>
            <person name="Courtine D."/>
            <person name="L'Haridon S."/>
            <person name="Garlaschelli A."/>
            <person name="Roussel E."/>
            <person name="Miyazaki J."/>
            <person name="Reveillaud J."/>
            <person name="Jebbar M."/>
            <person name="Takai K."/>
            <person name="Maignien L."/>
            <person name="Alain K."/>
        </authorList>
    </citation>
    <scope>NUCLEOTIDE SEQUENCE [LARGE SCALE GENOMIC DNA]</scope>
    <source>
        <strain evidence="3">CDGS</strain>
    </source>
</reference>
<dbReference type="STRING" id="1712654.A7C91_04525"/>
<accession>A0A172WGM8</accession>
<feature type="coiled-coil region" evidence="1">
    <location>
        <begin position="23"/>
        <end position="96"/>
    </location>
</feature>
<proteinExistence type="predicted"/>
<dbReference type="EMBL" id="CP015520">
    <property type="protein sequence ID" value="ANF22519.1"/>
    <property type="molecule type" value="Genomic_DNA"/>
</dbReference>
<evidence type="ECO:0000313" key="2">
    <source>
        <dbReference type="EMBL" id="ANF22519.1"/>
    </source>
</evidence>
<dbReference type="KEGG" id="tpie:A7C91_04525"/>
<evidence type="ECO:0000313" key="3">
    <source>
        <dbReference type="Proteomes" id="UP000076969"/>
    </source>
</evidence>
<protein>
    <submittedName>
        <fullName evidence="2">Uncharacterized protein</fullName>
    </submittedName>
</protein>